<dbReference type="PANTHER" id="PTHR32401">
    <property type="entry name" value="CONCANAVALIN A-LIKE LECTIN FAMILY PROTEIN"/>
    <property type="match status" value="1"/>
</dbReference>
<comment type="similarity">
    <text evidence="1">Belongs to the leguminous lectin family.</text>
</comment>
<dbReference type="EnsemblPlants" id="AUR62012021-RA">
    <property type="protein sequence ID" value="AUR62012021-RA:cds"/>
    <property type="gene ID" value="AUR62012021"/>
</dbReference>
<organism evidence="4 5">
    <name type="scientific">Chenopodium quinoa</name>
    <name type="common">Quinoa</name>
    <dbReference type="NCBI Taxonomy" id="63459"/>
    <lineage>
        <taxon>Eukaryota</taxon>
        <taxon>Viridiplantae</taxon>
        <taxon>Streptophyta</taxon>
        <taxon>Embryophyta</taxon>
        <taxon>Tracheophyta</taxon>
        <taxon>Spermatophyta</taxon>
        <taxon>Magnoliopsida</taxon>
        <taxon>eudicotyledons</taxon>
        <taxon>Gunneridae</taxon>
        <taxon>Pentapetalae</taxon>
        <taxon>Caryophyllales</taxon>
        <taxon>Chenopodiaceae</taxon>
        <taxon>Chenopodioideae</taxon>
        <taxon>Atripliceae</taxon>
        <taxon>Chenopodium</taxon>
    </lineage>
</organism>
<reference evidence="4" key="1">
    <citation type="journal article" date="2017" name="Nature">
        <title>The genome of Chenopodium quinoa.</title>
        <authorList>
            <person name="Jarvis D.E."/>
            <person name="Ho Y.S."/>
            <person name="Lightfoot D.J."/>
            <person name="Schmoeckel S.M."/>
            <person name="Li B."/>
            <person name="Borm T.J.A."/>
            <person name="Ohyanagi H."/>
            <person name="Mineta K."/>
            <person name="Michell C.T."/>
            <person name="Saber N."/>
            <person name="Kharbatia N.M."/>
            <person name="Rupper R.R."/>
            <person name="Sharp A.R."/>
            <person name="Dally N."/>
            <person name="Boughton B.A."/>
            <person name="Woo Y.H."/>
            <person name="Gao G."/>
            <person name="Schijlen E.G.W.M."/>
            <person name="Guo X."/>
            <person name="Momin A.A."/>
            <person name="Negrao S."/>
            <person name="Al-Babili S."/>
            <person name="Gehring C."/>
            <person name="Roessner U."/>
            <person name="Jung C."/>
            <person name="Murphy K."/>
            <person name="Arold S.T."/>
            <person name="Gojobori T."/>
            <person name="van der Linden C.G."/>
            <person name="van Loo E.N."/>
            <person name="Jellen E.N."/>
            <person name="Maughan P.J."/>
            <person name="Tester M."/>
        </authorList>
    </citation>
    <scope>NUCLEOTIDE SEQUENCE [LARGE SCALE GENOMIC DNA]</scope>
    <source>
        <strain evidence="4">cv. PI 614886</strain>
    </source>
</reference>
<keyword evidence="5" id="KW-1185">Reference proteome</keyword>
<dbReference type="CDD" id="cd06899">
    <property type="entry name" value="lectin_legume_LecRK_Arcelin_ConA"/>
    <property type="match status" value="1"/>
</dbReference>
<evidence type="ECO:0000313" key="4">
    <source>
        <dbReference type="EnsemblPlants" id="AUR62012021-RA:cds"/>
    </source>
</evidence>
<feature type="domain" description="Legume lectin" evidence="3">
    <location>
        <begin position="33"/>
        <end position="273"/>
    </location>
</feature>
<evidence type="ECO:0000259" key="3">
    <source>
        <dbReference type="Pfam" id="PF00139"/>
    </source>
</evidence>
<dbReference type="InterPro" id="IPR001220">
    <property type="entry name" value="Legume_lectin_dom"/>
</dbReference>
<proteinExistence type="inferred from homology"/>
<dbReference type="Pfam" id="PF00139">
    <property type="entry name" value="Lectin_legB"/>
    <property type="match status" value="1"/>
</dbReference>
<dbReference type="Proteomes" id="UP000596660">
    <property type="component" value="Unplaced"/>
</dbReference>
<keyword evidence="2" id="KW-0430">Lectin</keyword>
<dbReference type="Gene3D" id="2.60.120.200">
    <property type="match status" value="1"/>
</dbReference>
<dbReference type="InterPro" id="IPR013320">
    <property type="entry name" value="ConA-like_dom_sf"/>
</dbReference>
<dbReference type="SMR" id="A0A803LFR5"/>
<dbReference type="AlphaFoldDB" id="A0A803LFR5"/>
<dbReference type="SUPFAM" id="SSF49899">
    <property type="entry name" value="Concanavalin A-like lectins/glucanases"/>
    <property type="match status" value="1"/>
</dbReference>
<evidence type="ECO:0000256" key="1">
    <source>
        <dbReference type="ARBA" id="ARBA00007606"/>
    </source>
</evidence>
<name>A0A803LFR5_CHEQI</name>
<evidence type="ECO:0000313" key="5">
    <source>
        <dbReference type="Proteomes" id="UP000596660"/>
    </source>
</evidence>
<dbReference type="PANTHER" id="PTHR32401:SF53">
    <property type="entry name" value="LEGUME LECTIN DOMAIN-CONTAINING PROTEIN"/>
    <property type="match status" value="1"/>
</dbReference>
<dbReference type="Gramene" id="AUR62012021-RA">
    <property type="protein sequence ID" value="AUR62012021-RA:cds"/>
    <property type="gene ID" value="AUR62012021"/>
</dbReference>
<dbReference type="GO" id="GO:0030246">
    <property type="term" value="F:carbohydrate binding"/>
    <property type="evidence" value="ECO:0007669"/>
    <property type="project" value="UniProtKB-KW"/>
</dbReference>
<evidence type="ECO:0000256" key="2">
    <source>
        <dbReference type="ARBA" id="ARBA00022734"/>
    </source>
</evidence>
<reference evidence="4" key="2">
    <citation type="submission" date="2021-03" db="UniProtKB">
        <authorList>
            <consortium name="EnsemblPlants"/>
        </authorList>
    </citation>
    <scope>IDENTIFICATION</scope>
</reference>
<accession>A0A803LFR5</accession>
<dbReference type="InterPro" id="IPR050258">
    <property type="entry name" value="Leguminous_Lectin"/>
</dbReference>
<sequence>MSRTLITLDSVSASSVFIILLLVTATANQGCRLNINYRSFLENVRNNFIFKGQSNMVQNILQVTNGLPGENLSANLTGRILYENRLKLWRKSHRVSSFNTRFVLAIAPQSNPPGEGLAIILTRDPQVPENSYGQWLGITNAGKDGTPGNKIIAFEFDTRKSFREDVDNNHFGVNINSIKSNRTTSLTQFGVNLSSLTPITATIDYDGTKKMVNVSVSMNKRGANSEFPILSMPLDLSRHLPEDVYVGFSASTSSDIQLNCITEWYFSSSDIEKYNATHFYVAILIPLTSIEIIRNDPKKLDLSGSSGCRRRKSIRLEKFDGADFGFWKMQIKDYLYQKKLYEPLLEKKPEGMKDEDWNLLDRQALGVIRLTFSRNIAFNIAKEKTTTDSWNATVTTVSSSSGSNKLKFNDVRDLVLSEEIRRRESGELSTS</sequence>
<protein>
    <recommendedName>
        <fullName evidence="3">Legume lectin domain-containing protein</fullName>
    </recommendedName>
</protein>